<evidence type="ECO:0000313" key="3">
    <source>
        <dbReference type="Proteomes" id="UP000439903"/>
    </source>
</evidence>
<protein>
    <submittedName>
        <fullName evidence="2">Protein far1-related sequence 5-like</fullName>
    </submittedName>
</protein>
<sequence>MNEFSINDYSFNDYIDYEESFHDDQEIQFSYAKTYKKEAFHIVQDDINFQGESNDQAYNNFQEDNLPYTGSHDDDYEIIQKNSIQKDSLFHTESHEEVQVSHAKITKRRSPKTLLIPDAAFEQASRLCVRMIFKYWDHAYLVLIAYEQQTGFVWRIQDKKLDKNGDVYNSTITKMDLKHHGHIPSPDTIHFANVYRQLSQNVMDKIKFYEFNARMSFTQRVESINSIIHKYVNSYSTLMNCFNGIQNMLSFELQKAEYHDYLKNLPFTIRSSSAVRVFSDIVDLLKLVLTDKIFRIQKAQIDICFEYYSRLIPSNRYDDFNDFDTSNCLEDHTNKCQIALKSLINCVDIEIEESITSRQIYGECAALGCKLASLAAEFRLTHVVATLQDLIQQVKQANSNSTNSQSQHIIYNPLQTKPRGRPAN</sequence>
<feature type="region of interest" description="Disordered" evidence="1">
    <location>
        <begin position="398"/>
        <end position="424"/>
    </location>
</feature>
<dbReference type="AlphaFoldDB" id="A0A8H4EM66"/>
<keyword evidence="3" id="KW-1185">Reference proteome</keyword>
<comment type="caution">
    <text evidence="2">The sequence shown here is derived from an EMBL/GenBank/DDBJ whole genome shotgun (WGS) entry which is preliminary data.</text>
</comment>
<organism evidence="2 3">
    <name type="scientific">Gigaspora margarita</name>
    <dbReference type="NCBI Taxonomy" id="4874"/>
    <lineage>
        <taxon>Eukaryota</taxon>
        <taxon>Fungi</taxon>
        <taxon>Fungi incertae sedis</taxon>
        <taxon>Mucoromycota</taxon>
        <taxon>Glomeromycotina</taxon>
        <taxon>Glomeromycetes</taxon>
        <taxon>Diversisporales</taxon>
        <taxon>Gigasporaceae</taxon>
        <taxon>Gigaspora</taxon>
    </lineage>
</organism>
<evidence type="ECO:0000256" key="1">
    <source>
        <dbReference type="SAM" id="MobiDB-lite"/>
    </source>
</evidence>
<feature type="compositionally biased region" description="Low complexity" evidence="1">
    <location>
        <begin position="398"/>
        <end position="407"/>
    </location>
</feature>
<name>A0A8H4EM66_GIGMA</name>
<proteinExistence type="predicted"/>
<reference evidence="2 3" key="1">
    <citation type="journal article" date="2019" name="Environ. Microbiol.">
        <title>At the nexus of three kingdoms: the genome of the mycorrhizal fungus Gigaspora margarita provides insights into plant, endobacterial and fungal interactions.</title>
        <authorList>
            <person name="Venice F."/>
            <person name="Ghignone S."/>
            <person name="Salvioli di Fossalunga A."/>
            <person name="Amselem J."/>
            <person name="Novero M."/>
            <person name="Xianan X."/>
            <person name="Sedzielewska Toro K."/>
            <person name="Morin E."/>
            <person name="Lipzen A."/>
            <person name="Grigoriev I.V."/>
            <person name="Henrissat B."/>
            <person name="Martin F.M."/>
            <person name="Bonfante P."/>
        </authorList>
    </citation>
    <scope>NUCLEOTIDE SEQUENCE [LARGE SCALE GENOMIC DNA]</scope>
    <source>
        <strain evidence="2 3">BEG34</strain>
    </source>
</reference>
<dbReference type="OrthoDB" id="2462087at2759"/>
<evidence type="ECO:0000313" key="2">
    <source>
        <dbReference type="EMBL" id="KAF0516279.1"/>
    </source>
</evidence>
<dbReference type="Proteomes" id="UP000439903">
    <property type="component" value="Unassembled WGS sequence"/>
</dbReference>
<gene>
    <name evidence="2" type="ORF">F8M41_017117</name>
</gene>
<accession>A0A8H4EM66</accession>
<dbReference type="EMBL" id="WTPW01000388">
    <property type="protein sequence ID" value="KAF0516279.1"/>
    <property type="molecule type" value="Genomic_DNA"/>
</dbReference>